<keyword evidence="2" id="KW-1185">Reference proteome</keyword>
<proteinExistence type="predicted"/>
<accession>A0ACB7YBZ7</accession>
<organism evidence="1 2">
    <name type="scientific">Vaccinium darrowii</name>
    <dbReference type="NCBI Taxonomy" id="229202"/>
    <lineage>
        <taxon>Eukaryota</taxon>
        <taxon>Viridiplantae</taxon>
        <taxon>Streptophyta</taxon>
        <taxon>Embryophyta</taxon>
        <taxon>Tracheophyta</taxon>
        <taxon>Spermatophyta</taxon>
        <taxon>Magnoliopsida</taxon>
        <taxon>eudicotyledons</taxon>
        <taxon>Gunneridae</taxon>
        <taxon>Pentapetalae</taxon>
        <taxon>asterids</taxon>
        <taxon>Ericales</taxon>
        <taxon>Ericaceae</taxon>
        <taxon>Vaccinioideae</taxon>
        <taxon>Vaccinieae</taxon>
        <taxon>Vaccinium</taxon>
    </lineage>
</organism>
<evidence type="ECO:0000313" key="1">
    <source>
        <dbReference type="EMBL" id="KAH7850588.1"/>
    </source>
</evidence>
<name>A0ACB7YBZ7_9ERIC</name>
<evidence type="ECO:0000313" key="2">
    <source>
        <dbReference type="Proteomes" id="UP000828048"/>
    </source>
</evidence>
<comment type="caution">
    <text evidence="1">The sequence shown here is derived from an EMBL/GenBank/DDBJ whole genome shotgun (WGS) entry which is preliminary data.</text>
</comment>
<gene>
    <name evidence="1" type="ORF">Vadar_000241</name>
</gene>
<dbReference type="Proteomes" id="UP000828048">
    <property type="component" value="Chromosome 8"/>
</dbReference>
<dbReference type="EMBL" id="CM037158">
    <property type="protein sequence ID" value="KAH7850588.1"/>
    <property type="molecule type" value="Genomic_DNA"/>
</dbReference>
<reference evidence="1 2" key="1">
    <citation type="journal article" date="2021" name="Hortic Res">
        <title>High-quality reference genome and annotation aids understanding of berry development for evergreen blueberry (Vaccinium darrowii).</title>
        <authorList>
            <person name="Yu J."/>
            <person name="Hulse-Kemp A.M."/>
            <person name="Babiker E."/>
            <person name="Staton M."/>
        </authorList>
    </citation>
    <scope>NUCLEOTIDE SEQUENCE [LARGE SCALE GENOMIC DNA]</scope>
    <source>
        <strain evidence="2">cv. NJ 8807/NJ 8810</strain>
        <tissue evidence="1">Young leaf</tissue>
    </source>
</reference>
<protein>
    <submittedName>
        <fullName evidence="1">Uncharacterized protein</fullName>
    </submittedName>
</protein>
<sequence length="376" mass="43720">MSSKTASFMKWHDEGHTKDGCMRHPTDSPAWQTFDFKQKDFATNPHNVRLGLASDGFNPYRTMSTTHNLPPWMAYNLSPWMCMKQPYFMMSLLIPGPSAPGNDIDVYLQPLIEELKELWEVRVDTHDASANQNFKMRVALLSTISDFPAYANLSGWSTKGRFACPSCHKEPCYSWLKYSGKHIYMDHGRFLEDSHVFRRYKRSFNGKEERRKTPCRLTGSMVLQELKDIQCKFGKLVKDNPKLPFSWKKRNIFFELLYWKDNLLRHNLDVMHTENNVCESVLATLLNSIGKSKDHLKARQDLKDMGIRSELHPIEDQLGRAYLPAVCFSMNQKEKDIFCKVLKNVKVPDGYALNISRRVHLKGHKIYGLKVMKIIF</sequence>